<feature type="compositionally biased region" description="Acidic residues" evidence="1">
    <location>
        <begin position="843"/>
        <end position="857"/>
    </location>
</feature>
<organism evidence="3 4">
    <name type="scientific">Linnemannia gamsii</name>
    <dbReference type="NCBI Taxonomy" id="64522"/>
    <lineage>
        <taxon>Eukaryota</taxon>
        <taxon>Fungi</taxon>
        <taxon>Fungi incertae sedis</taxon>
        <taxon>Mucoromycota</taxon>
        <taxon>Mortierellomycotina</taxon>
        <taxon>Mortierellomycetes</taxon>
        <taxon>Mortierellales</taxon>
        <taxon>Mortierellaceae</taxon>
        <taxon>Linnemannia</taxon>
    </lineage>
</organism>
<feature type="compositionally biased region" description="Gly residues" evidence="1">
    <location>
        <begin position="598"/>
        <end position="614"/>
    </location>
</feature>
<feature type="compositionally biased region" description="Basic and acidic residues" evidence="1">
    <location>
        <begin position="615"/>
        <end position="643"/>
    </location>
</feature>
<dbReference type="Gene3D" id="3.40.50.300">
    <property type="entry name" value="P-loop containing nucleotide triphosphate hydrolases"/>
    <property type="match status" value="1"/>
</dbReference>
<protein>
    <recommendedName>
        <fullName evidence="2">NACHT domain-containing protein</fullName>
    </recommendedName>
</protein>
<comment type="caution">
    <text evidence="3">The sequence shown here is derived from an EMBL/GenBank/DDBJ whole genome shotgun (WGS) entry which is preliminary data.</text>
</comment>
<dbReference type="EMBL" id="JAAAIN010000560">
    <property type="protein sequence ID" value="KAG0312982.1"/>
    <property type="molecule type" value="Genomic_DNA"/>
</dbReference>
<feature type="compositionally biased region" description="Low complexity" evidence="1">
    <location>
        <begin position="584"/>
        <end position="597"/>
    </location>
</feature>
<dbReference type="Pfam" id="PF05729">
    <property type="entry name" value="NACHT"/>
    <property type="match status" value="1"/>
</dbReference>
<feature type="compositionally biased region" description="Acidic residues" evidence="1">
    <location>
        <begin position="503"/>
        <end position="527"/>
    </location>
</feature>
<evidence type="ECO:0000256" key="1">
    <source>
        <dbReference type="SAM" id="MobiDB-lite"/>
    </source>
</evidence>
<feature type="compositionally biased region" description="Polar residues" evidence="1">
    <location>
        <begin position="812"/>
        <end position="826"/>
    </location>
</feature>
<feature type="region of interest" description="Disordered" evidence="1">
    <location>
        <begin position="503"/>
        <end position="660"/>
    </location>
</feature>
<dbReference type="SUPFAM" id="SSF52540">
    <property type="entry name" value="P-loop containing nucleoside triphosphate hydrolases"/>
    <property type="match status" value="1"/>
</dbReference>
<evidence type="ECO:0000313" key="3">
    <source>
        <dbReference type="EMBL" id="KAG0312982.1"/>
    </source>
</evidence>
<feature type="region of interest" description="Disordered" evidence="1">
    <location>
        <begin position="762"/>
        <end position="798"/>
    </location>
</feature>
<feature type="compositionally biased region" description="Basic and acidic residues" evidence="1">
    <location>
        <begin position="42"/>
        <end position="51"/>
    </location>
</feature>
<evidence type="ECO:0000313" key="4">
    <source>
        <dbReference type="Proteomes" id="UP000823405"/>
    </source>
</evidence>
<proteinExistence type="predicted"/>
<sequence length="1066" mass="116670">MTAFDSTGASTFATVFATTSRIPLEGHCEPPSNATTSAQTGLDRESQANKDERSVRMLLEKILLADRPAFATGDLSSSSESTLGHFHLDISTDIPTVPVLDQSLGIPEVESRLDEMRRNILEDWSEPIYVPLRAKANPLASGKKSFLLTGAVHEFLKSNRQVFLLLGDSGSGKSTFCRQFVRELWGDYKHGGRIPLYVDLRETGDPMDKLIETCLQESGFLESDIGGLLKRRFVLVCDGYDESRLVKRLYTKRLCQLDVKMIVSCRNTYLGNDYQGRFRPFSDNKYNDNSSELFQEATIVPFSESDIKDYVKQHVDLVAAQERFAILSASSYDDIWNKLSVIPNLMNLVSNPYLLTLALKALPSHSIEALQGSELEAVQHDLYDGFMQEWSQVNQRRLERAELEHDVYMAFDTLLNDGFVKCVIEYSKNLADAIFLNQDGAPVVKFSSKHKEEWKVEFFGPEIRVKLLREASPLTRAGIRHWFIHKSLLDYLYSRTFYDPDDSDDYYSDDSEDSEDSDDDPQGDGDEYPGGGGNSFGGDGDGLADDSGTGTGGDGGATSGSAGLTGNNGGSSGGNGGSSGGNNGSSSGNHGSASSGGNSAGGSSGGSCGGNGDGSHGDKNDSNGDEDGYPRRKDDTRSKREGTSTKSRPSPSSNPFSKRNLFKEPSVLQFLVERARSDPRLKKRLFSTIKQAKSSSVPCLAAANAITILVKSGEWFQEVNLNGVYVPNDYMPTESTEPNLHAEPSLTGGELVRALMAPVVPAPTPSAPITRQDPPPLTSKSRTAKKKSHTNPLPIFPEGFMEELVTKLGSRTANHPKNLNSEPSDMNESEKATESEHASNHDSDDDPESEAALESADEYVSAADESDAEYGPGADDGEHHSSPSAPRNKRVRAAVENIRKQSIFTGVTTVVLIGNPSVGKNTTAANLERLQDQLSNGGSYVLFFVVAPGNGRVGPSDLALILLVLRKLQKGPMVGLILTQIPDDQIMYIQDPKYTSAVVQVLKKCKAKTTLLEQKNMLVLPYLRTFNDEEKQNVIDYVLSFEPKQVKIRRLALRTFEKFEAFFREV</sequence>
<feature type="region of interest" description="Disordered" evidence="1">
    <location>
        <begin position="812"/>
        <end position="890"/>
    </location>
</feature>
<reference evidence="3" key="1">
    <citation type="journal article" date="2020" name="Fungal Divers.">
        <title>Resolving the Mortierellaceae phylogeny through synthesis of multi-gene phylogenetics and phylogenomics.</title>
        <authorList>
            <person name="Vandepol N."/>
            <person name="Liber J."/>
            <person name="Desiro A."/>
            <person name="Na H."/>
            <person name="Kennedy M."/>
            <person name="Barry K."/>
            <person name="Grigoriev I.V."/>
            <person name="Miller A.N."/>
            <person name="O'Donnell K."/>
            <person name="Stajich J.E."/>
            <person name="Bonito G."/>
        </authorList>
    </citation>
    <scope>NUCLEOTIDE SEQUENCE</scope>
    <source>
        <strain evidence="3">NVP60</strain>
    </source>
</reference>
<keyword evidence="4" id="KW-1185">Reference proteome</keyword>
<feature type="compositionally biased region" description="Gly residues" evidence="1">
    <location>
        <begin position="566"/>
        <end position="583"/>
    </location>
</feature>
<dbReference type="Proteomes" id="UP000823405">
    <property type="component" value="Unassembled WGS sequence"/>
</dbReference>
<dbReference type="InterPro" id="IPR027417">
    <property type="entry name" value="P-loop_NTPase"/>
</dbReference>
<name>A0A9P6R990_9FUNG</name>
<evidence type="ECO:0000259" key="2">
    <source>
        <dbReference type="Pfam" id="PF05729"/>
    </source>
</evidence>
<feature type="domain" description="NACHT" evidence="2">
    <location>
        <begin position="162"/>
        <end position="314"/>
    </location>
</feature>
<gene>
    <name evidence="3" type="ORF">BGZ97_010638</name>
</gene>
<feature type="region of interest" description="Disordered" evidence="1">
    <location>
        <begin position="23"/>
        <end position="51"/>
    </location>
</feature>
<feature type="compositionally biased region" description="Gly residues" evidence="1">
    <location>
        <begin position="549"/>
        <end position="558"/>
    </location>
</feature>
<feature type="compositionally biased region" description="Gly residues" evidence="1">
    <location>
        <begin position="528"/>
        <end position="541"/>
    </location>
</feature>
<dbReference type="OrthoDB" id="2443807at2759"/>
<feature type="compositionally biased region" description="Basic and acidic residues" evidence="1">
    <location>
        <begin position="828"/>
        <end position="842"/>
    </location>
</feature>
<feature type="compositionally biased region" description="Polar residues" evidence="1">
    <location>
        <begin position="644"/>
        <end position="657"/>
    </location>
</feature>
<dbReference type="InterPro" id="IPR007111">
    <property type="entry name" value="NACHT_NTPase"/>
</dbReference>
<accession>A0A9P6R990</accession>
<dbReference type="AlphaFoldDB" id="A0A9P6R990"/>